<dbReference type="EMBL" id="LUHQ01000001">
    <property type="protein sequence ID" value="OAP18557.1"/>
    <property type="molecule type" value="Genomic_DNA"/>
</dbReference>
<dbReference type="AlphaFoldDB" id="A0A178WJN7"/>
<feature type="transmembrane region" description="Helical" evidence="1">
    <location>
        <begin position="20"/>
        <end position="46"/>
    </location>
</feature>
<keyword evidence="1" id="KW-0812">Transmembrane</keyword>
<organism evidence="2 3">
    <name type="scientific">Arabidopsis thaliana</name>
    <name type="common">Mouse-ear cress</name>
    <dbReference type="NCBI Taxonomy" id="3702"/>
    <lineage>
        <taxon>Eukaryota</taxon>
        <taxon>Viridiplantae</taxon>
        <taxon>Streptophyta</taxon>
        <taxon>Embryophyta</taxon>
        <taxon>Tracheophyta</taxon>
        <taxon>Spermatophyta</taxon>
        <taxon>Magnoliopsida</taxon>
        <taxon>eudicotyledons</taxon>
        <taxon>Gunneridae</taxon>
        <taxon>Pentapetalae</taxon>
        <taxon>rosids</taxon>
        <taxon>malvids</taxon>
        <taxon>Brassicales</taxon>
        <taxon>Brassicaceae</taxon>
        <taxon>Camelineae</taxon>
        <taxon>Arabidopsis</taxon>
    </lineage>
</organism>
<comment type="caution">
    <text evidence="2">The sequence shown here is derived from an EMBL/GenBank/DDBJ whole genome shotgun (WGS) entry which is preliminary data.</text>
</comment>
<accession>A0A178WJN7</accession>
<gene>
    <name evidence="2" type="ordered locus">AXX17_At1g73780</name>
</gene>
<keyword evidence="1" id="KW-0472">Membrane</keyword>
<proteinExistence type="predicted"/>
<name>A0A178WJN7_ARATH</name>
<sequence length="57" mass="6503">MSLNEAKTGFANKGERKDSFFLLLLFQILRSFALPFFLICCFWGNLHVKGFALNESA</sequence>
<evidence type="ECO:0000313" key="2">
    <source>
        <dbReference type="EMBL" id="OAP18557.1"/>
    </source>
</evidence>
<evidence type="ECO:0000256" key="1">
    <source>
        <dbReference type="SAM" id="Phobius"/>
    </source>
</evidence>
<keyword evidence="1" id="KW-1133">Transmembrane helix</keyword>
<protein>
    <recommendedName>
        <fullName evidence="4">Transmembrane protein</fullName>
    </recommendedName>
</protein>
<evidence type="ECO:0008006" key="4">
    <source>
        <dbReference type="Google" id="ProtNLM"/>
    </source>
</evidence>
<reference evidence="3" key="1">
    <citation type="journal article" date="2016" name="Proc. Natl. Acad. Sci. U.S.A.">
        <title>Chromosome-level assembly of Arabidopsis thaliana Ler reveals the extent of translocation and inversion polymorphisms.</title>
        <authorList>
            <person name="Zapata L."/>
            <person name="Ding J."/>
            <person name="Willing E.M."/>
            <person name="Hartwig B."/>
            <person name="Bezdan D."/>
            <person name="Jiao W.B."/>
            <person name="Patel V."/>
            <person name="Velikkakam James G."/>
            <person name="Koornneef M."/>
            <person name="Ossowski S."/>
            <person name="Schneeberger K."/>
        </authorList>
    </citation>
    <scope>NUCLEOTIDE SEQUENCE [LARGE SCALE GENOMIC DNA]</scope>
    <source>
        <strain evidence="3">cv. Landsberg erecta</strain>
    </source>
</reference>
<dbReference type="Proteomes" id="UP000078284">
    <property type="component" value="Chromosome 1"/>
</dbReference>
<evidence type="ECO:0000313" key="3">
    <source>
        <dbReference type="Proteomes" id="UP000078284"/>
    </source>
</evidence>